<dbReference type="PANTHER" id="PTHR33481">
    <property type="entry name" value="REVERSE TRANSCRIPTASE"/>
    <property type="match status" value="1"/>
</dbReference>
<dbReference type="AlphaFoldDB" id="A0A4C1Y6J4"/>
<dbReference type="PANTHER" id="PTHR33481:SF1">
    <property type="entry name" value="ENDONUCLEASE_EXONUCLEASE_PHOSPHATASE DOMAIN-CONTAINING PROTEIN-RELATED"/>
    <property type="match status" value="1"/>
</dbReference>
<dbReference type="SUPFAM" id="SSF56672">
    <property type="entry name" value="DNA/RNA polymerases"/>
    <property type="match status" value="1"/>
</dbReference>
<dbReference type="InterPro" id="IPR000477">
    <property type="entry name" value="RT_dom"/>
</dbReference>
<evidence type="ECO:0000313" key="3">
    <source>
        <dbReference type="Proteomes" id="UP000299102"/>
    </source>
</evidence>
<evidence type="ECO:0000259" key="1">
    <source>
        <dbReference type="Pfam" id="PF00078"/>
    </source>
</evidence>
<sequence>MAFLMGPSLLPRQVPSNSRVVSILLSAYGDASGRSSPQPRETTLDIRNAFNSVNWDCIMRALEEKSIPKYLCREVASYFTNRVLKYDTEKSPKEYKITGGVLQETKLVAYADDVAVIIVEKHLDEINLAFEKAFERINQWMETMNLQLAKQKTEAVLISRRKKVETIKSQVGEQEIMSLPYIRYLGVMIDVRLNFKQQVEHVSTKASAVKTSLARLMPSVGGPMQRKYYCCHEWSFY</sequence>
<dbReference type="GO" id="GO:0071897">
    <property type="term" value="P:DNA biosynthetic process"/>
    <property type="evidence" value="ECO:0007669"/>
    <property type="project" value="UniProtKB-ARBA"/>
</dbReference>
<dbReference type="STRING" id="151549.A0A4C1Y6J4"/>
<dbReference type="InterPro" id="IPR043502">
    <property type="entry name" value="DNA/RNA_pol_sf"/>
</dbReference>
<gene>
    <name evidence="2" type="ORF">EVAR_54407_1</name>
</gene>
<proteinExistence type="predicted"/>
<comment type="caution">
    <text evidence="2">The sequence shown here is derived from an EMBL/GenBank/DDBJ whole genome shotgun (WGS) entry which is preliminary data.</text>
</comment>
<dbReference type="EMBL" id="BGZK01001093">
    <property type="protein sequence ID" value="GBP70973.1"/>
    <property type="molecule type" value="Genomic_DNA"/>
</dbReference>
<dbReference type="Proteomes" id="UP000299102">
    <property type="component" value="Unassembled WGS sequence"/>
</dbReference>
<accession>A0A4C1Y6J4</accession>
<keyword evidence="3" id="KW-1185">Reference proteome</keyword>
<evidence type="ECO:0000313" key="2">
    <source>
        <dbReference type="EMBL" id="GBP70973.1"/>
    </source>
</evidence>
<organism evidence="2 3">
    <name type="scientific">Eumeta variegata</name>
    <name type="common">Bagworm moth</name>
    <name type="synonym">Eumeta japonica</name>
    <dbReference type="NCBI Taxonomy" id="151549"/>
    <lineage>
        <taxon>Eukaryota</taxon>
        <taxon>Metazoa</taxon>
        <taxon>Ecdysozoa</taxon>
        <taxon>Arthropoda</taxon>
        <taxon>Hexapoda</taxon>
        <taxon>Insecta</taxon>
        <taxon>Pterygota</taxon>
        <taxon>Neoptera</taxon>
        <taxon>Endopterygota</taxon>
        <taxon>Lepidoptera</taxon>
        <taxon>Glossata</taxon>
        <taxon>Ditrysia</taxon>
        <taxon>Tineoidea</taxon>
        <taxon>Psychidae</taxon>
        <taxon>Oiketicinae</taxon>
        <taxon>Eumeta</taxon>
    </lineage>
</organism>
<reference evidence="2 3" key="1">
    <citation type="journal article" date="2019" name="Commun. Biol.">
        <title>The bagworm genome reveals a unique fibroin gene that provides high tensile strength.</title>
        <authorList>
            <person name="Kono N."/>
            <person name="Nakamura H."/>
            <person name="Ohtoshi R."/>
            <person name="Tomita M."/>
            <person name="Numata K."/>
            <person name="Arakawa K."/>
        </authorList>
    </citation>
    <scope>NUCLEOTIDE SEQUENCE [LARGE SCALE GENOMIC DNA]</scope>
</reference>
<dbReference type="Pfam" id="PF00078">
    <property type="entry name" value="RVT_1"/>
    <property type="match status" value="1"/>
</dbReference>
<name>A0A4C1Y6J4_EUMVA</name>
<protein>
    <submittedName>
        <fullName evidence="2">Retrovirus-related Pol polyprotein from type-1 retrotransposable element R1</fullName>
    </submittedName>
</protein>
<feature type="domain" description="Reverse transcriptase" evidence="1">
    <location>
        <begin position="42"/>
        <end position="188"/>
    </location>
</feature>
<dbReference type="OrthoDB" id="415822at2759"/>